<evidence type="ECO:0000313" key="11">
    <source>
        <dbReference type="Proteomes" id="UP000292307"/>
    </source>
</evidence>
<keyword evidence="5 7" id="KW-0472">Membrane</keyword>
<protein>
    <submittedName>
        <fullName evidence="10">FtsX-like permease family protein</fullName>
    </submittedName>
</protein>
<feature type="domain" description="ABC3 transporter permease C-terminal" evidence="8">
    <location>
        <begin position="328"/>
        <end position="439"/>
    </location>
</feature>
<keyword evidence="4 7" id="KW-1133">Transmembrane helix</keyword>
<feature type="transmembrane region" description="Helical" evidence="7">
    <location>
        <begin position="322"/>
        <end position="343"/>
    </location>
</feature>
<dbReference type="Pfam" id="PF12704">
    <property type="entry name" value="MacB_PCD"/>
    <property type="match status" value="2"/>
</dbReference>
<evidence type="ECO:0000256" key="7">
    <source>
        <dbReference type="SAM" id="Phobius"/>
    </source>
</evidence>
<dbReference type="PANTHER" id="PTHR30572:SF4">
    <property type="entry name" value="ABC TRANSPORTER PERMEASE YTRF"/>
    <property type="match status" value="1"/>
</dbReference>
<keyword evidence="2" id="KW-1003">Cell membrane</keyword>
<gene>
    <name evidence="10" type="ORF">EYF70_00075</name>
</gene>
<proteinExistence type="inferred from homology"/>
<evidence type="ECO:0000256" key="5">
    <source>
        <dbReference type="ARBA" id="ARBA00023136"/>
    </source>
</evidence>
<evidence type="ECO:0000256" key="1">
    <source>
        <dbReference type="ARBA" id="ARBA00004651"/>
    </source>
</evidence>
<feature type="domain" description="MacB-like periplasmic core" evidence="9">
    <location>
        <begin position="52"/>
        <end position="218"/>
    </location>
</feature>
<feature type="transmembrane region" description="Helical" evidence="7">
    <location>
        <begin position="792"/>
        <end position="813"/>
    </location>
</feature>
<feature type="transmembrane region" description="Helical" evidence="7">
    <location>
        <begin position="53"/>
        <end position="77"/>
    </location>
</feature>
<evidence type="ECO:0000259" key="9">
    <source>
        <dbReference type="Pfam" id="PF12704"/>
    </source>
</evidence>
<name>A0ABX5RNQ7_9BURK</name>
<dbReference type="Pfam" id="PF02687">
    <property type="entry name" value="FtsX"/>
    <property type="match status" value="1"/>
</dbReference>
<keyword evidence="11" id="KW-1185">Reference proteome</keyword>
<accession>A0ABX5RNQ7</accession>
<evidence type="ECO:0000256" key="2">
    <source>
        <dbReference type="ARBA" id="ARBA00022475"/>
    </source>
</evidence>
<evidence type="ECO:0000256" key="6">
    <source>
        <dbReference type="ARBA" id="ARBA00038076"/>
    </source>
</evidence>
<dbReference type="Proteomes" id="UP000292307">
    <property type="component" value="Chromosome"/>
</dbReference>
<feature type="domain" description="MacB-like periplasmic core" evidence="9">
    <location>
        <begin position="471"/>
        <end position="640"/>
    </location>
</feature>
<dbReference type="InterPro" id="IPR050250">
    <property type="entry name" value="Macrolide_Exporter_MacB"/>
</dbReference>
<comment type="subcellular location">
    <subcellularLocation>
        <location evidence="1">Cell membrane</location>
        <topology evidence="1">Multi-pass membrane protein</topology>
    </subcellularLocation>
</comment>
<feature type="transmembrane region" description="Helical" evidence="7">
    <location>
        <begin position="751"/>
        <end position="772"/>
    </location>
</feature>
<evidence type="ECO:0000259" key="8">
    <source>
        <dbReference type="Pfam" id="PF02687"/>
    </source>
</evidence>
<reference evidence="10 11" key="1">
    <citation type="submission" date="2019-02" db="EMBL/GenBank/DDBJ databases">
        <title>Draft Genome Sequences of Six Type Strains of the Genus Massilia.</title>
        <authorList>
            <person name="Miess H."/>
            <person name="Frediansyhah A."/>
            <person name="Gross H."/>
        </authorList>
    </citation>
    <scope>NUCLEOTIDE SEQUENCE [LARGE SCALE GENOMIC DNA]</scope>
    <source>
        <strain evidence="10 11">DSM 17472</strain>
    </source>
</reference>
<feature type="transmembrane region" description="Helical" evidence="7">
    <location>
        <begin position="459"/>
        <end position="484"/>
    </location>
</feature>
<dbReference type="InterPro" id="IPR003838">
    <property type="entry name" value="ABC3_permease_C"/>
</dbReference>
<evidence type="ECO:0000256" key="3">
    <source>
        <dbReference type="ARBA" id="ARBA00022692"/>
    </source>
</evidence>
<dbReference type="EMBL" id="CP036401">
    <property type="protein sequence ID" value="QBH99404.1"/>
    <property type="molecule type" value="Genomic_DNA"/>
</dbReference>
<organism evidence="10 11">
    <name type="scientific">Pseudoduganella albidiflava</name>
    <dbReference type="NCBI Taxonomy" id="321983"/>
    <lineage>
        <taxon>Bacteria</taxon>
        <taxon>Pseudomonadati</taxon>
        <taxon>Pseudomonadota</taxon>
        <taxon>Betaproteobacteria</taxon>
        <taxon>Burkholderiales</taxon>
        <taxon>Oxalobacteraceae</taxon>
        <taxon>Telluria group</taxon>
        <taxon>Pseudoduganella</taxon>
    </lineage>
</organism>
<evidence type="ECO:0000256" key="4">
    <source>
        <dbReference type="ARBA" id="ARBA00022989"/>
    </source>
</evidence>
<dbReference type="PANTHER" id="PTHR30572">
    <property type="entry name" value="MEMBRANE COMPONENT OF TRANSPORTER-RELATED"/>
    <property type="match status" value="1"/>
</dbReference>
<feature type="transmembrane region" description="Helical" evidence="7">
    <location>
        <begin position="708"/>
        <end position="730"/>
    </location>
</feature>
<comment type="similarity">
    <text evidence="6">Belongs to the ABC-4 integral membrane protein family.</text>
</comment>
<feature type="transmembrane region" description="Helical" evidence="7">
    <location>
        <begin position="377"/>
        <end position="395"/>
    </location>
</feature>
<evidence type="ECO:0000313" key="10">
    <source>
        <dbReference type="EMBL" id="QBH99404.1"/>
    </source>
</evidence>
<sequence length="832" mass="87937">MSGAGQPCRSLPMEGPGILLALSTRTNNMETNMRLRDFRIGWRVLARQPLHTAAMLLGLAVGLAAAFLLLGFVHYSFSYDSAVPDNRNVYVYKHKLKLLAEPQWIEQMPLPAADVMVKSGLPLTLCNVVPHKKTVKVDGKPREIEFSEVSATFPAMFGVRAVEGDLPATLARPDGLALTPRGARELFGTTAVLGRTLDVDGRMLRVSALLPEPQPNTTLPYVALVGEGTVLWKPGERERERHNWMALAGKLYARASGVTPQALAAPMQLEANRVVAAMVGEEAMRKVGGTMVDVAVTPLADAYFDTDVAVFHGGPRASKARVLALAGLALLILALAATNYVNLATLRVLARGREIAVRKTLGASAGRLATQFLAESAAMALAATGLGLLLAWLLLPMFSELIDRPLAAFLSPASLLAALAIGLATGLACGIWPARMALRVLPARALAGRANSEPAGSAWLRRALTVFQFAAAISLCALALAIGWQARFAAQANPGFAVDEFMLLHLRQEASADTRQAFREALERVPGIAGATAIDLPFGYPMVRNSTAFRGPSGVEQRFEMSLVSPNFFAVTGIVPVAGSGFDGTRPAAAQQDDIILNGAAARALGFASEAAAVGQVVTMGSKALRVAGIAPPLRHKGSRYPVTAMVYTVEQANANLVMLRTRLDVGTLEKTLAPLMARYFPGPSVWVQPARAVYENGSADDWRIARLLTLGTAVTTGIAAFGIYVLAAGSVQRRGREIALRKLHGAGGRAIGLLVGTEFALLLLAAAALALPPAGFAIAHYLAGFAEVTAYAWWALPAALLIGALTALGATLRHALVAMRVTPVAALRQGE</sequence>
<keyword evidence="3 7" id="KW-0812">Transmembrane</keyword>
<feature type="transmembrane region" description="Helical" evidence="7">
    <location>
        <begin position="415"/>
        <end position="438"/>
    </location>
</feature>
<dbReference type="InterPro" id="IPR025857">
    <property type="entry name" value="MacB_PCD"/>
</dbReference>